<name>A0A1H1P8E1_MUCMA</name>
<dbReference type="STRING" id="652787.SAMN05216490_0490"/>
<accession>A0A1H1P8E1</accession>
<organism evidence="1 2">
    <name type="scientific">Mucilaginibacter mallensis</name>
    <dbReference type="NCBI Taxonomy" id="652787"/>
    <lineage>
        <taxon>Bacteria</taxon>
        <taxon>Pseudomonadati</taxon>
        <taxon>Bacteroidota</taxon>
        <taxon>Sphingobacteriia</taxon>
        <taxon>Sphingobacteriales</taxon>
        <taxon>Sphingobacteriaceae</taxon>
        <taxon>Mucilaginibacter</taxon>
    </lineage>
</organism>
<keyword evidence="2" id="KW-1185">Reference proteome</keyword>
<proteinExistence type="predicted"/>
<gene>
    <name evidence="1" type="ORF">SAMN05216490_0490</name>
</gene>
<dbReference type="AlphaFoldDB" id="A0A1H1P8E1"/>
<sequence>MAQFVSSVERITFGERMLLGLNFVAAHWLQFITEAYRHCQFATDNVQNKTHLSQK</sequence>
<evidence type="ECO:0000313" key="2">
    <source>
        <dbReference type="Proteomes" id="UP000199679"/>
    </source>
</evidence>
<dbReference type="Proteomes" id="UP000199679">
    <property type="component" value="Chromosome I"/>
</dbReference>
<dbReference type="EMBL" id="LT629740">
    <property type="protein sequence ID" value="SDS07423.1"/>
    <property type="molecule type" value="Genomic_DNA"/>
</dbReference>
<protein>
    <submittedName>
        <fullName evidence="1">Uncharacterized protein</fullName>
    </submittedName>
</protein>
<evidence type="ECO:0000313" key="1">
    <source>
        <dbReference type="EMBL" id="SDS07423.1"/>
    </source>
</evidence>
<reference evidence="1 2" key="1">
    <citation type="submission" date="2016-10" db="EMBL/GenBank/DDBJ databases">
        <authorList>
            <person name="de Groot N.N."/>
        </authorList>
    </citation>
    <scope>NUCLEOTIDE SEQUENCE [LARGE SCALE GENOMIC DNA]</scope>
    <source>
        <strain evidence="1 2">MP1X4</strain>
    </source>
</reference>